<dbReference type="GO" id="GO:0033925">
    <property type="term" value="F:mannosyl-glycoprotein endo-beta-N-acetylglucosaminidase activity"/>
    <property type="evidence" value="ECO:0007669"/>
    <property type="project" value="UniProtKB-EC"/>
</dbReference>
<feature type="domain" description="BT-3987-like N-terminal" evidence="1">
    <location>
        <begin position="67"/>
        <end position="172"/>
    </location>
</feature>
<dbReference type="InterPro" id="IPR017853">
    <property type="entry name" value="GH"/>
</dbReference>
<name>F0F3Y5_9BACT</name>
<dbReference type="EC" id="3.2.1.96" evidence="2"/>
<protein>
    <submittedName>
        <fullName evidence="2">Putative endo-beta-N-acetylglucosaminidase F1</fullName>
        <ecNumber evidence="2">3.2.1.96</ecNumber>
    </submittedName>
</protein>
<reference evidence="2 3" key="1">
    <citation type="submission" date="2011-01" db="EMBL/GenBank/DDBJ databases">
        <authorList>
            <person name="Muzny D."/>
            <person name="Qin X."/>
            <person name="Deng J."/>
            <person name="Jiang H."/>
            <person name="Liu Y."/>
            <person name="Qu J."/>
            <person name="Song X.-Z."/>
            <person name="Zhang L."/>
            <person name="Thornton R."/>
            <person name="Coyle M."/>
            <person name="Francisco L."/>
            <person name="Jackson L."/>
            <person name="Javaid M."/>
            <person name="Korchina V."/>
            <person name="Kovar C."/>
            <person name="Mata R."/>
            <person name="Mathew T."/>
            <person name="Ngo R."/>
            <person name="Nguyen L."/>
            <person name="Nguyen N."/>
            <person name="Okwuonu G."/>
            <person name="Ongeri F."/>
            <person name="Pham C."/>
            <person name="Simmons D."/>
            <person name="Wilczek-Boney K."/>
            <person name="Hale W."/>
            <person name="Jakkamsetti A."/>
            <person name="Pham P."/>
            <person name="Ruth R."/>
            <person name="San Lucas F."/>
            <person name="Warren J."/>
            <person name="Zhang J."/>
            <person name="Zhao Z."/>
            <person name="Zhou C."/>
            <person name="Zhu D."/>
            <person name="Lee S."/>
            <person name="Bess C."/>
            <person name="Blankenburg K."/>
            <person name="Forbes L."/>
            <person name="Fu Q."/>
            <person name="Gubbala S."/>
            <person name="Hirani K."/>
            <person name="Jayaseelan J.C."/>
            <person name="Lara F."/>
            <person name="Munidasa M."/>
            <person name="Palculict T."/>
            <person name="Patil S."/>
            <person name="Pu L.-L."/>
            <person name="Saada N."/>
            <person name="Tang L."/>
            <person name="Weissenberger G."/>
            <person name="Zhu Y."/>
            <person name="Hemphill L."/>
            <person name="Shang Y."/>
            <person name="Youmans B."/>
            <person name="Ayvaz T."/>
            <person name="Ross M."/>
            <person name="Santibanez J."/>
            <person name="Aqrawi P."/>
            <person name="Gross S."/>
            <person name="Joshi V."/>
            <person name="Fowler G."/>
            <person name="Nazareth L."/>
            <person name="Reid J."/>
            <person name="Worley K."/>
            <person name="Petrosino J."/>
            <person name="Highlander S."/>
            <person name="Gibbs R."/>
        </authorList>
    </citation>
    <scope>NUCLEOTIDE SEQUENCE [LARGE SCALE GENOMIC DNA]</scope>
    <source>
        <strain evidence="2 3">DSM 16608</strain>
    </source>
</reference>
<keyword evidence="2" id="KW-0378">Hydrolase</keyword>
<dbReference type="EMBL" id="AEWX01000004">
    <property type="protein sequence ID" value="EGC20943.1"/>
    <property type="molecule type" value="Genomic_DNA"/>
</dbReference>
<dbReference type="STRING" id="888743.HMPREF9141_0301"/>
<dbReference type="SUPFAM" id="SSF51445">
    <property type="entry name" value="(Trans)glycosidases"/>
    <property type="match status" value="1"/>
</dbReference>
<evidence type="ECO:0000313" key="2">
    <source>
        <dbReference type="EMBL" id="EGC20943.1"/>
    </source>
</evidence>
<dbReference type="AlphaFoldDB" id="F0F3Y5"/>
<gene>
    <name evidence="2" type="ORF">HMPREF9141_0301</name>
</gene>
<dbReference type="Pfam" id="PF08522">
    <property type="entry name" value="BT_3987-like_N"/>
    <property type="match status" value="1"/>
</dbReference>
<comment type="caution">
    <text evidence="2">The sequence shown here is derived from an EMBL/GenBank/DDBJ whole genome shotgun (WGS) entry which is preliminary data.</text>
</comment>
<dbReference type="Gene3D" id="3.20.20.80">
    <property type="entry name" value="Glycosidases"/>
    <property type="match status" value="1"/>
</dbReference>
<evidence type="ECO:0000313" key="3">
    <source>
        <dbReference type="Proteomes" id="UP000005697"/>
    </source>
</evidence>
<organism evidence="2 3">
    <name type="scientific">Prevotella multiformis DSM 16608</name>
    <dbReference type="NCBI Taxonomy" id="888743"/>
    <lineage>
        <taxon>Bacteria</taxon>
        <taxon>Pseudomonadati</taxon>
        <taxon>Bacteroidota</taxon>
        <taxon>Bacteroidia</taxon>
        <taxon>Bacteroidales</taxon>
        <taxon>Prevotellaceae</taxon>
        <taxon>Prevotella</taxon>
    </lineage>
</organism>
<accession>F0F3Y5</accession>
<keyword evidence="3" id="KW-1185">Reference proteome</keyword>
<dbReference type="HOGENOM" id="CLU_027259_0_0_10"/>
<proteinExistence type="predicted"/>
<dbReference type="Gene3D" id="2.60.40.1740">
    <property type="entry name" value="hypothetical protein (bacova_03559)"/>
    <property type="match status" value="1"/>
</dbReference>
<sequence>MFHCQRNNLLNVLIKMTFMNINNIKTLALSMLGMALAVSCSESIDVPLVPEGGYKPLENSLAFLTDKYGCSSQDSLVFNEKGSTDFYVNLTQAAKVNEDYTLVYDAKALENYNKMHGTAFEALPESLVTVSGGVTVNAGATKSSKVTVSYTTAADLKENGVYAIPLSVKGISQTSKDKGEFVLFVRDITKMPNCHKDNGLQVISCMEVNDANPLHNLCYTLKESKKYVFDQVILFSGNINYNAESGEVYNYNNENVQHLLDYKEKYLKPLQEKGMKVILGILGNHDRSGVANLSKEGAIKFAQELKAVVDAYGLDGVFFDDEYSNYGDYPGFVSPSIEAASRLCYECKRIMPDKLIEVYVYSRTGSLETVDGHKPGEFIDYALQDYGRYGDLSNNYEGLSPKGMIQGSSEFGQGRIISFNTAKSIKTDGYGGTMVFGLTPQNGYVTRLNNITRAFYGEETVRTGSYAKDW</sequence>
<dbReference type="Proteomes" id="UP000005697">
    <property type="component" value="Unassembled WGS sequence"/>
</dbReference>
<dbReference type="InterPro" id="IPR013728">
    <property type="entry name" value="BT_3987-like_N"/>
</dbReference>
<dbReference type="eggNOG" id="COG3325">
    <property type="taxonomic scope" value="Bacteria"/>
</dbReference>
<keyword evidence="2" id="KW-0326">Glycosidase</keyword>
<evidence type="ECO:0000259" key="1">
    <source>
        <dbReference type="Pfam" id="PF08522"/>
    </source>
</evidence>